<dbReference type="RefSeq" id="WP_136561353.1">
    <property type="nucleotide sequence ID" value="NZ_BAABLS010000002.1"/>
</dbReference>
<proteinExistence type="predicted"/>
<keyword evidence="1" id="KW-0732">Signal</keyword>
<protein>
    <recommendedName>
        <fullName evidence="4">Carboxypeptidase regulatory-like domain-containing protein</fullName>
    </recommendedName>
</protein>
<gene>
    <name evidence="2" type="ORF">E9934_03265</name>
</gene>
<reference evidence="2 3" key="1">
    <citation type="journal article" date="2009" name="Int. J. Syst. Evol. Microbiol.">
        <title>Nocardioides caeni sp. nov., isolated from wastewater.</title>
        <authorList>
            <person name="Yoon J.H."/>
            <person name="Kang S.J."/>
            <person name="Park S."/>
            <person name="Kim W."/>
            <person name="Oh T.K."/>
        </authorList>
    </citation>
    <scope>NUCLEOTIDE SEQUENCE [LARGE SCALE GENOMIC DNA]</scope>
    <source>
        <strain evidence="2 3">DSM 23134</strain>
    </source>
</reference>
<dbReference type="AlphaFoldDB" id="A0A4S8NNZ8"/>
<feature type="chain" id="PRO_5020689768" description="Carboxypeptidase regulatory-like domain-containing protein" evidence="1">
    <location>
        <begin position="36"/>
        <end position="607"/>
    </location>
</feature>
<evidence type="ECO:0000256" key="1">
    <source>
        <dbReference type="SAM" id="SignalP"/>
    </source>
</evidence>
<dbReference type="EMBL" id="STGW01000001">
    <property type="protein sequence ID" value="THV18640.1"/>
    <property type="molecule type" value="Genomic_DNA"/>
</dbReference>
<keyword evidence="3" id="KW-1185">Reference proteome</keyword>
<evidence type="ECO:0000313" key="3">
    <source>
        <dbReference type="Proteomes" id="UP000307087"/>
    </source>
</evidence>
<dbReference type="OrthoDB" id="5485729at2"/>
<organism evidence="2 3">
    <name type="scientific">Nocardioides caeni</name>
    <dbReference type="NCBI Taxonomy" id="574700"/>
    <lineage>
        <taxon>Bacteria</taxon>
        <taxon>Bacillati</taxon>
        <taxon>Actinomycetota</taxon>
        <taxon>Actinomycetes</taxon>
        <taxon>Propionibacteriales</taxon>
        <taxon>Nocardioidaceae</taxon>
        <taxon>Nocardioides</taxon>
    </lineage>
</organism>
<accession>A0A4S8NNZ8</accession>
<feature type="signal peptide" evidence="1">
    <location>
        <begin position="1"/>
        <end position="35"/>
    </location>
</feature>
<sequence>MRPPHARLRVALIPALLGLLLAIASVPLLASPARAADVVISGKVTGLNASGVTVPIKDVFIEASGADGAPLSPRRYAYTASDGTYQFTVPATGTYQIDVECWGDYACAESYAPDPTISRTITGSTVINATLERWGRITGTVKKGGVVTPWPTGGITATNDARSYWSSYPEVAVQPNGTFVIEKVAPGTVTVTGREPYGAEPFLTTVPDQTFAIPAGQTAAIDLAVENWSGFHLRAVTPSGTPLEGIRWNVFSRTPGGAWDAGLQYGPLATDANGSMTFQVRDKTRDYTLCFYDDARGATPAEQRVTRCLGGAPSLATATAWRWTSAQPKLKQDIALPLPFTTTPTPTISGTAAVGSTLTATPGTWAPVPTGLAYQWFRAGVAIEGAASSTYDATAADLGKALTLRVTATRSGYATTAKTSAASAPVAAGAFVTVPTPTITGTRRVGSLLTATAGTWAPAPSNLTYQWFRSGVAIPGATGSTYRLAAADARRQIGVRVTGSLSGLATQEAASAPVTVALGVFRAPAPRISGRLTVRSRLTAVVGTWSPTPTRTTYRWYRSGRLIRGASARTYVLTAADRGQRIKVVVTRSRAGYATLARGSLATRAIR</sequence>
<dbReference type="Proteomes" id="UP000307087">
    <property type="component" value="Unassembled WGS sequence"/>
</dbReference>
<comment type="caution">
    <text evidence="2">The sequence shown here is derived from an EMBL/GenBank/DDBJ whole genome shotgun (WGS) entry which is preliminary data.</text>
</comment>
<dbReference type="Gene3D" id="2.60.40.2700">
    <property type="match status" value="3"/>
</dbReference>
<evidence type="ECO:0008006" key="4">
    <source>
        <dbReference type="Google" id="ProtNLM"/>
    </source>
</evidence>
<name>A0A4S8NNZ8_9ACTN</name>
<evidence type="ECO:0000313" key="2">
    <source>
        <dbReference type="EMBL" id="THV18640.1"/>
    </source>
</evidence>